<evidence type="ECO:0000313" key="14">
    <source>
        <dbReference type="EMBL" id="KAK3207341.1"/>
    </source>
</evidence>
<evidence type="ECO:0000256" key="1">
    <source>
        <dbReference type="ARBA" id="ARBA00000444"/>
    </source>
</evidence>
<reference evidence="14 15" key="1">
    <citation type="submission" date="2021-02" db="EMBL/GenBank/DDBJ databases">
        <title>Genome assembly of Pseudopithomyces chartarum.</title>
        <authorList>
            <person name="Jauregui R."/>
            <person name="Singh J."/>
            <person name="Voisey C."/>
        </authorList>
    </citation>
    <scope>NUCLEOTIDE SEQUENCE [LARGE SCALE GENOMIC DNA]</scope>
    <source>
        <strain evidence="14 15">AGR01</strain>
    </source>
</reference>
<name>A0AAN6LUH5_9PLEO</name>
<dbReference type="EMBL" id="WVTA01000009">
    <property type="protein sequence ID" value="KAK3207341.1"/>
    <property type="molecule type" value="Genomic_DNA"/>
</dbReference>
<evidence type="ECO:0000256" key="9">
    <source>
        <dbReference type="ARBA" id="ARBA00080374"/>
    </source>
</evidence>
<keyword evidence="15" id="KW-1185">Reference proteome</keyword>
<dbReference type="CDD" id="cd17303">
    <property type="entry name" value="PIPKc_PIP5K_yeast_like"/>
    <property type="match status" value="1"/>
</dbReference>
<feature type="compositionally biased region" description="Polar residues" evidence="12">
    <location>
        <begin position="152"/>
        <end position="174"/>
    </location>
</feature>
<feature type="compositionally biased region" description="Polar residues" evidence="12">
    <location>
        <begin position="89"/>
        <end position="100"/>
    </location>
</feature>
<evidence type="ECO:0000256" key="7">
    <source>
        <dbReference type="ARBA" id="ARBA00022840"/>
    </source>
</evidence>
<keyword evidence="7 11" id="KW-0067">ATP-binding</keyword>
<dbReference type="Gene3D" id="3.30.810.10">
    <property type="entry name" value="2-Layer Sandwich"/>
    <property type="match status" value="1"/>
</dbReference>
<feature type="region of interest" description="Disordered" evidence="12">
    <location>
        <begin position="710"/>
        <end position="906"/>
    </location>
</feature>
<comment type="caution">
    <text evidence="14">The sequence shown here is derived from an EMBL/GenBank/DDBJ whole genome shotgun (WGS) entry which is preliminary data.</text>
</comment>
<feature type="compositionally biased region" description="Basic and acidic residues" evidence="12">
    <location>
        <begin position="139"/>
        <end position="148"/>
    </location>
</feature>
<evidence type="ECO:0000256" key="10">
    <source>
        <dbReference type="ARBA" id="ARBA00082306"/>
    </source>
</evidence>
<keyword evidence="4 11" id="KW-0808">Transferase</keyword>
<dbReference type="EC" id="2.7.1.68" evidence="2"/>
<dbReference type="PANTHER" id="PTHR23086:SF8">
    <property type="entry name" value="PHOSPHATIDYLINOSITOL 5-PHOSPHATE 4-KINASE, ISOFORM A"/>
    <property type="match status" value="1"/>
</dbReference>
<evidence type="ECO:0000256" key="6">
    <source>
        <dbReference type="ARBA" id="ARBA00022777"/>
    </source>
</evidence>
<feature type="domain" description="PIPK" evidence="13">
    <location>
        <begin position="295"/>
        <end position="706"/>
    </location>
</feature>
<dbReference type="InterPro" id="IPR027484">
    <property type="entry name" value="PInositol-4-P-5-kinase_N"/>
</dbReference>
<evidence type="ECO:0000256" key="2">
    <source>
        <dbReference type="ARBA" id="ARBA00012172"/>
    </source>
</evidence>
<dbReference type="Proteomes" id="UP001280581">
    <property type="component" value="Unassembled WGS sequence"/>
</dbReference>
<feature type="compositionally biased region" description="Basic and acidic residues" evidence="12">
    <location>
        <begin position="821"/>
        <end position="838"/>
    </location>
</feature>
<dbReference type="SMART" id="SM00330">
    <property type="entry name" value="PIPKc"/>
    <property type="match status" value="1"/>
</dbReference>
<accession>A0AAN6LUH5</accession>
<evidence type="ECO:0000256" key="3">
    <source>
        <dbReference type="ARBA" id="ARBA00022553"/>
    </source>
</evidence>
<dbReference type="GO" id="GO:0016308">
    <property type="term" value="F:1-phosphatidylinositol-4-phosphate 5-kinase activity"/>
    <property type="evidence" value="ECO:0007669"/>
    <property type="project" value="UniProtKB-EC"/>
</dbReference>
<keyword evidence="5 11" id="KW-0547">Nucleotide-binding</keyword>
<evidence type="ECO:0000256" key="12">
    <source>
        <dbReference type="SAM" id="MobiDB-lite"/>
    </source>
</evidence>
<feature type="compositionally biased region" description="Low complexity" evidence="12">
    <location>
        <begin position="796"/>
        <end position="807"/>
    </location>
</feature>
<evidence type="ECO:0000256" key="4">
    <source>
        <dbReference type="ARBA" id="ARBA00022679"/>
    </source>
</evidence>
<dbReference type="Gene3D" id="3.30.800.10">
    <property type="entry name" value="Phosphatidylinositol Phosphate Kinase II Beta"/>
    <property type="match status" value="1"/>
</dbReference>
<dbReference type="AlphaFoldDB" id="A0AAN6LUH5"/>
<feature type="region of interest" description="Disordered" evidence="12">
    <location>
        <begin position="215"/>
        <end position="262"/>
    </location>
</feature>
<dbReference type="FunFam" id="3.30.800.10:FF:000009">
    <property type="entry name" value="Phosphatidylinositol 4-phosphate 5-kinase its3"/>
    <property type="match status" value="1"/>
</dbReference>
<evidence type="ECO:0000256" key="11">
    <source>
        <dbReference type="PROSITE-ProRule" id="PRU00781"/>
    </source>
</evidence>
<feature type="compositionally biased region" description="Polar residues" evidence="12">
    <location>
        <begin position="128"/>
        <end position="137"/>
    </location>
</feature>
<dbReference type="SUPFAM" id="SSF56104">
    <property type="entry name" value="SAICAR synthase-like"/>
    <property type="match status" value="1"/>
</dbReference>
<evidence type="ECO:0000259" key="13">
    <source>
        <dbReference type="PROSITE" id="PS51455"/>
    </source>
</evidence>
<proteinExistence type="predicted"/>
<dbReference type="Pfam" id="PF01504">
    <property type="entry name" value="PIP5K"/>
    <property type="match status" value="1"/>
</dbReference>
<organism evidence="14 15">
    <name type="scientific">Pseudopithomyces chartarum</name>
    <dbReference type="NCBI Taxonomy" id="1892770"/>
    <lineage>
        <taxon>Eukaryota</taxon>
        <taxon>Fungi</taxon>
        <taxon>Dikarya</taxon>
        <taxon>Ascomycota</taxon>
        <taxon>Pezizomycotina</taxon>
        <taxon>Dothideomycetes</taxon>
        <taxon>Pleosporomycetidae</taxon>
        <taxon>Pleosporales</taxon>
        <taxon>Massarineae</taxon>
        <taxon>Didymosphaeriaceae</taxon>
        <taxon>Pseudopithomyces</taxon>
    </lineage>
</organism>
<gene>
    <name evidence="14" type="ORF">GRF29_103g710854</name>
</gene>
<feature type="region of interest" description="Disordered" evidence="12">
    <location>
        <begin position="1"/>
        <end position="191"/>
    </location>
</feature>
<keyword evidence="6 11" id="KW-0418">Kinase</keyword>
<evidence type="ECO:0000256" key="5">
    <source>
        <dbReference type="ARBA" id="ARBA00022741"/>
    </source>
</evidence>
<sequence length="906" mass="102335">MPSLAADQSDPTTRGHTVTTTYTLPTRTLSDKSLFQADYADRAHHPESPMANGKPAPVANGRPVQPSTADKRSSQTDAPVGRQRGWSVGRQSPLNPSDPRNSYPADARDDGYFASVHGSDARDGCKTTHVTLNTLSSPDAHKEARKDFAAQPKTSTDSQSPQNSLQVPSTSAYRVSSPPAFNHNTPSPAEAPYRLQHRHTLEVPSVSQARAQGLRSNADDVVSASGRFSPVNTPTRRRGSMSLARRATRSVNSDMHLDDVPQDEDAARWAEHIRQKRASKRKRRDDEDDDRVVVGTKVDQNHVNWVTAYNMLTGIRFTVSRTNAKMDRDLTDADFDAKHKFSFDITGNELTPSAKYDFKFKDYAPWVFRHLRTIFGLDPADYLVSLTSKYILSELGSPGKSGSFFYFSRDYKYIIKTIHHGEHKFLRKILKDYYNHVQENPNTLLSQFYGLHRVKIPYGRKIHFVVMNNLFPPHRDIHRTFDLKGSTIGRDFKEEGLEANPRATLKDLNWLRRGLHLEFGPEKKKAFVEQMQRDVKLLQKLHIMDYSMLIGIHDLEKGNEENLRDKTLKVFQPGGEEAENPQPNMLARTPSKLESARKAKELRQMIKTQKPVPMEQTANKMPDELQGQQKNNYFYVDDGGFRATHEDDAPGEEIYYLGIIDCLTHYNLIKRIEHRWKGLANEESQISAIPPERYGDRFIKFISSMTKTREAAEREKADESAHTINDPLLTGVNMTRSERESTDRVLHKAQAEAEHTKRHSAPEEDVPKREMRIVRSPSAERGELGTTLPVVEEAQETSSTGGRSARSTETDLPAVAAPPLRQEDRGIHNRDQTRDRSHGRPPPTPPKDSGTGASEERPPTPPKDPGYNQRHSGPPTPPKEERERGRAGKDKDLPHLPPMETVVRVN</sequence>
<feature type="compositionally biased region" description="Basic and acidic residues" evidence="12">
    <location>
        <begin position="710"/>
        <end position="721"/>
    </location>
</feature>
<dbReference type="InterPro" id="IPR023610">
    <property type="entry name" value="PInositol-4/5-P-5/4-kinase"/>
</dbReference>
<dbReference type="GO" id="GO:0005524">
    <property type="term" value="F:ATP binding"/>
    <property type="evidence" value="ECO:0007669"/>
    <property type="project" value="UniProtKB-UniRule"/>
</dbReference>
<comment type="catalytic activity">
    <reaction evidence="1">
        <text>a 1,2-diacyl-sn-glycero-3-phospho-(1D-myo-inositol 4-phosphate) + ATP = a 1,2-diacyl-sn-glycero-3-phospho-(1D-myo-inositol-4,5-bisphosphate) + ADP + H(+)</text>
        <dbReference type="Rhea" id="RHEA:14425"/>
        <dbReference type="ChEBI" id="CHEBI:15378"/>
        <dbReference type="ChEBI" id="CHEBI:30616"/>
        <dbReference type="ChEBI" id="CHEBI:58178"/>
        <dbReference type="ChEBI" id="CHEBI:58456"/>
        <dbReference type="ChEBI" id="CHEBI:456216"/>
        <dbReference type="EC" id="2.7.1.68"/>
    </reaction>
</comment>
<feature type="compositionally biased region" description="Low complexity" evidence="12">
    <location>
        <begin position="12"/>
        <end position="28"/>
    </location>
</feature>
<dbReference type="GO" id="GO:0005886">
    <property type="term" value="C:plasma membrane"/>
    <property type="evidence" value="ECO:0007669"/>
    <property type="project" value="TreeGrafter"/>
</dbReference>
<dbReference type="PROSITE" id="PS51455">
    <property type="entry name" value="PIPK"/>
    <property type="match status" value="1"/>
</dbReference>
<dbReference type="InterPro" id="IPR002498">
    <property type="entry name" value="PInositol-4-P-4/5-kinase_core"/>
</dbReference>
<dbReference type="PANTHER" id="PTHR23086">
    <property type="entry name" value="PHOSPHATIDYLINOSITOL-4-PHOSPHATE 5-KINASE"/>
    <property type="match status" value="1"/>
</dbReference>
<evidence type="ECO:0000256" key="8">
    <source>
        <dbReference type="ARBA" id="ARBA00078403"/>
    </source>
</evidence>
<feature type="compositionally biased region" description="Basic and acidic residues" evidence="12">
    <location>
        <begin position="878"/>
        <end position="894"/>
    </location>
</feature>
<keyword evidence="3" id="KW-0597">Phosphoprotein</keyword>
<dbReference type="GO" id="GO:0046854">
    <property type="term" value="P:phosphatidylinositol phosphate biosynthetic process"/>
    <property type="evidence" value="ECO:0007669"/>
    <property type="project" value="TreeGrafter"/>
</dbReference>
<protein>
    <recommendedName>
        <fullName evidence="2">1-phosphatidylinositol-4-phosphate 5-kinase</fullName>
        <ecNumber evidence="2">2.7.1.68</ecNumber>
    </recommendedName>
    <alternativeName>
        <fullName evidence="10">1-phosphatidylinositol 4-phosphate kinase</fullName>
    </alternativeName>
    <alternativeName>
        <fullName evidence="8">Diphosphoinositide kinase</fullName>
    </alternativeName>
    <alternativeName>
        <fullName evidence="9">PIP5K</fullName>
    </alternativeName>
</protein>
<feature type="compositionally biased region" description="Basic and acidic residues" evidence="12">
    <location>
        <begin position="736"/>
        <end position="783"/>
    </location>
</feature>
<dbReference type="InterPro" id="IPR027483">
    <property type="entry name" value="PInositol-4-P-4/5-kinase_C_sf"/>
</dbReference>
<evidence type="ECO:0000313" key="15">
    <source>
        <dbReference type="Proteomes" id="UP001280581"/>
    </source>
</evidence>